<reference evidence="1 2" key="1">
    <citation type="submission" date="2015-12" db="EMBL/GenBank/DDBJ databases">
        <title>Complete genome of Roseateles depolymerans KCTC 42856.</title>
        <authorList>
            <person name="Kim K.M."/>
        </authorList>
    </citation>
    <scope>NUCLEOTIDE SEQUENCE [LARGE SCALE GENOMIC DNA]</scope>
    <source>
        <strain evidence="1 2">KCTC 42856</strain>
    </source>
</reference>
<dbReference type="KEGG" id="rdp:RD2015_3212"/>
<protein>
    <submittedName>
        <fullName evidence="1">Uncharacterized protein</fullName>
    </submittedName>
</protein>
<dbReference type="Proteomes" id="UP000060699">
    <property type="component" value="Chromosome"/>
</dbReference>
<evidence type="ECO:0000313" key="2">
    <source>
        <dbReference type="Proteomes" id="UP000060699"/>
    </source>
</evidence>
<sequence>MRSVLGWKAIETSCGRFEWEGVTLSAASVYFLDAVCIDPDWLYVATQLEDLDPHETSHTRMSVLDLTQSSWWACHDYEDTIVSVHAYRLPKEDLPDGSRYAALGMHGTVHFNERNEPTFKEVIPGAGMTEGNFGGLLTHIRLIDGQLWACGQHGQVYRRMGRDDWQPADEGIRVHLNPSDHAQDVEGLLDRMNAAPMLSCMDGASSDDVYVVGLGGYMAHFDGTAWTRIDLPVDEHLEWVRCYGPEEVWVCGYKGTLLRGNARDGFNRLNGSNDQQTFVCLTKFNESVYLCAEEGLFVWNGKSIMQVRTSLQPELQDAWRVDQVDGVLWSVGVTDIARFDGKIWLRVEHPDNERIGP</sequence>
<proteinExistence type="predicted"/>
<evidence type="ECO:0000313" key="1">
    <source>
        <dbReference type="EMBL" id="ALV07672.1"/>
    </source>
</evidence>
<keyword evidence="2" id="KW-1185">Reference proteome</keyword>
<dbReference type="AlphaFoldDB" id="A0A0U3CG60"/>
<accession>A0A0U3CG60</accession>
<gene>
    <name evidence="1" type="ORF">RD2015_3212</name>
</gene>
<name>A0A0U3CG60_9BURK</name>
<dbReference type="STRING" id="76731.RD2015_3212"/>
<dbReference type="EMBL" id="CP013729">
    <property type="protein sequence ID" value="ALV07672.1"/>
    <property type="molecule type" value="Genomic_DNA"/>
</dbReference>
<organism evidence="1 2">
    <name type="scientific">Roseateles depolymerans</name>
    <dbReference type="NCBI Taxonomy" id="76731"/>
    <lineage>
        <taxon>Bacteria</taxon>
        <taxon>Pseudomonadati</taxon>
        <taxon>Pseudomonadota</taxon>
        <taxon>Betaproteobacteria</taxon>
        <taxon>Burkholderiales</taxon>
        <taxon>Sphaerotilaceae</taxon>
        <taxon>Roseateles</taxon>
    </lineage>
</organism>